<organism evidence="1 2">
    <name type="scientific">Candidatus Sungiibacteriota bacterium</name>
    <dbReference type="NCBI Taxonomy" id="2750080"/>
    <lineage>
        <taxon>Bacteria</taxon>
        <taxon>Candidatus Sungiibacteriota</taxon>
    </lineage>
</organism>
<sequence>MQSLDVSLQDFMKNNYNPFGETLSQNNLNVASAFSVGTYWQAANSTSGIRSSERIESQVFRIDNMGNLAWNANDLTGTAGTWTFATTTGTGISATLGSLTTGTGISETANALTTGTALDISSTSTAGGASGTSKLLNLSRSGANASASHTAYGLYSSVTNTGDTSTNVAAYLSATGATNNYALIIANGNMGIGTSTPSSSYSLAVNGSLAASAFYDYDNSTYFLDPAATATSLNIAGGASIGGYATASASLSVGTYNAPAGPGNAVFSGLVGIGASSPGGRLNIAGNTSASAWGLSGIQFRGDAATYTDTSTAGSGTATNAVFTSLAQPTLAAANTSVTTTNAATFYIANAPTAGTNQTITNPYALWVDAGNVRFDGTTIYQGTSTYIHNTGGTSNFFAGVTAGNTTLTGTFNTAVGNNAGNAITSGSTNTLIGRYAGAAITTGGGNNLFGYNSGINLTEGGNNAFFGDSAGQSNTTGSRNTFLGSGVAASGTITGTDNTAVGQTAASLLSTGNYNTYLGAGGVGRTATTASNRTMVGYAAGYYSTGADNTFIGYTAGQTTSTGTNNTFLGSVAGNANTTGSNNILIGYAAGDAITTGANNIVIGYDVDAPS</sequence>
<protein>
    <recommendedName>
        <fullName evidence="3">Trimeric autotransporter adhesin YadA-like head domain-containing protein</fullName>
    </recommendedName>
</protein>
<reference evidence="1" key="1">
    <citation type="submission" date="2020-07" db="EMBL/GenBank/DDBJ databases">
        <title>Huge and variable diversity of episymbiotic CPR bacteria and DPANN archaea in groundwater ecosystems.</title>
        <authorList>
            <person name="He C.Y."/>
            <person name="Keren R."/>
            <person name="Whittaker M."/>
            <person name="Farag I.F."/>
            <person name="Doudna J."/>
            <person name="Cate J.H.D."/>
            <person name="Banfield J.F."/>
        </authorList>
    </citation>
    <scope>NUCLEOTIDE SEQUENCE</scope>
    <source>
        <strain evidence="1">NC_groundwater_193_Ag_S-0.1um_51_7</strain>
    </source>
</reference>
<dbReference type="Proteomes" id="UP000724148">
    <property type="component" value="Unassembled WGS sequence"/>
</dbReference>
<evidence type="ECO:0008006" key="3">
    <source>
        <dbReference type="Google" id="ProtNLM"/>
    </source>
</evidence>
<proteinExistence type="predicted"/>
<name>A0A931SCQ5_9BACT</name>
<dbReference type="EMBL" id="JACOZA010000015">
    <property type="protein sequence ID" value="MBI2096664.1"/>
    <property type="molecule type" value="Genomic_DNA"/>
</dbReference>
<gene>
    <name evidence="1" type="ORF">HYT40_00690</name>
</gene>
<feature type="non-terminal residue" evidence="1">
    <location>
        <position position="612"/>
    </location>
</feature>
<comment type="caution">
    <text evidence="1">The sequence shown here is derived from an EMBL/GenBank/DDBJ whole genome shotgun (WGS) entry which is preliminary data.</text>
</comment>
<evidence type="ECO:0000313" key="1">
    <source>
        <dbReference type="EMBL" id="MBI2096664.1"/>
    </source>
</evidence>
<evidence type="ECO:0000313" key="2">
    <source>
        <dbReference type="Proteomes" id="UP000724148"/>
    </source>
</evidence>
<dbReference type="AlphaFoldDB" id="A0A931SCQ5"/>
<accession>A0A931SCQ5</accession>